<dbReference type="AlphaFoldDB" id="A0A368Y648"/>
<dbReference type="Gene3D" id="3.20.20.370">
    <property type="entry name" value="Glycoside hydrolase/deacetylase"/>
    <property type="match status" value="1"/>
</dbReference>
<comment type="subcellular location">
    <subcellularLocation>
        <location evidence="1">Secreted</location>
    </subcellularLocation>
</comment>
<evidence type="ECO:0000256" key="2">
    <source>
        <dbReference type="ARBA" id="ARBA00022729"/>
    </source>
</evidence>
<evidence type="ECO:0000259" key="4">
    <source>
        <dbReference type="PROSITE" id="PS51677"/>
    </source>
</evidence>
<evidence type="ECO:0000256" key="3">
    <source>
        <dbReference type="SAM" id="SignalP"/>
    </source>
</evidence>
<dbReference type="GO" id="GO:0016810">
    <property type="term" value="F:hydrolase activity, acting on carbon-nitrogen (but not peptide) bonds"/>
    <property type="evidence" value="ECO:0007669"/>
    <property type="project" value="InterPro"/>
</dbReference>
<accession>A0A368Y648</accession>
<evidence type="ECO:0000313" key="6">
    <source>
        <dbReference type="Proteomes" id="UP000252884"/>
    </source>
</evidence>
<proteinExistence type="predicted"/>
<evidence type="ECO:0000313" key="5">
    <source>
        <dbReference type="EMBL" id="RCW75751.1"/>
    </source>
</evidence>
<dbReference type="InterPro" id="IPR002509">
    <property type="entry name" value="NODB_dom"/>
</dbReference>
<feature type="domain" description="NodB homology" evidence="4">
    <location>
        <begin position="175"/>
        <end position="350"/>
    </location>
</feature>
<dbReference type="SUPFAM" id="SSF88713">
    <property type="entry name" value="Glycoside hydrolase/deacetylase"/>
    <property type="match status" value="1"/>
</dbReference>
<reference evidence="5 6" key="1">
    <citation type="submission" date="2018-07" db="EMBL/GenBank/DDBJ databases">
        <title>Genomic Encyclopedia of Type Strains, Phase IV (KMG-IV): sequencing the most valuable type-strain genomes for metagenomic binning, comparative biology and taxonomic classification.</title>
        <authorList>
            <person name="Goeker M."/>
        </authorList>
    </citation>
    <scope>NUCLEOTIDE SEQUENCE [LARGE SCALE GENOMIC DNA]</scope>
    <source>
        <strain evidence="5 6">DSM 21634</strain>
    </source>
</reference>
<evidence type="ECO:0000256" key="1">
    <source>
        <dbReference type="ARBA" id="ARBA00004613"/>
    </source>
</evidence>
<dbReference type="InterPro" id="IPR051398">
    <property type="entry name" value="Polysacch_Deacetylase"/>
</dbReference>
<dbReference type="PROSITE" id="PS51677">
    <property type="entry name" value="NODB"/>
    <property type="match status" value="1"/>
</dbReference>
<dbReference type="EMBL" id="QPJK01000001">
    <property type="protein sequence ID" value="RCW75751.1"/>
    <property type="molecule type" value="Genomic_DNA"/>
</dbReference>
<name>A0A368Y648_9BURK</name>
<dbReference type="RefSeq" id="WP_147282788.1">
    <property type="nucleotide sequence ID" value="NZ_QPJK01000001.1"/>
</dbReference>
<dbReference type="Proteomes" id="UP000252884">
    <property type="component" value="Unassembled WGS sequence"/>
</dbReference>
<dbReference type="GO" id="GO:0005576">
    <property type="term" value="C:extracellular region"/>
    <property type="evidence" value="ECO:0007669"/>
    <property type="project" value="UniProtKB-SubCell"/>
</dbReference>
<organism evidence="5 6">
    <name type="scientific">Pseudorhodoferax soli</name>
    <dbReference type="NCBI Taxonomy" id="545864"/>
    <lineage>
        <taxon>Bacteria</taxon>
        <taxon>Pseudomonadati</taxon>
        <taxon>Pseudomonadota</taxon>
        <taxon>Betaproteobacteria</taxon>
        <taxon>Burkholderiales</taxon>
        <taxon>Comamonadaceae</taxon>
    </lineage>
</organism>
<dbReference type="GO" id="GO:0005975">
    <property type="term" value="P:carbohydrate metabolic process"/>
    <property type="evidence" value="ECO:0007669"/>
    <property type="project" value="InterPro"/>
</dbReference>
<feature type="signal peptide" evidence="3">
    <location>
        <begin position="1"/>
        <end position="21"/>
    </location>
</feature>
<dbReference type="OrthoDB" id="9814639at2"/>
<keyword evidence="6" id="KW-1185">Reference proteome</keyword>
<dbReference type="PANTHER" id="PTHR34216">
    <property type="match status" value="1"/>
</dbReference>
<dbReference type="CDD" id="cd10918">
    <property type="entry name" value="CE4_NodB_like_5s_6s"/>
    <property type="match status" value="1"/>
</dbReference>
<comment type="caution">
    <text evidence="5">The sequence shown here is derived from an EMBL/GenBank/DDBJ whole genome shotgun (WGS) entry which is preliminary data.</text>
</comment>
<protein>
    <submittedName>
        <fullName evidence="5">Peptidoglycan/xylan/chitin deacetylase (PgdA/CDA1 family)</fullName>
    </submittedName>
</protein>
<dbReference type="InterPro" id="IPR011330">
    <property type="entry name" value="Glyco_hydro/deAcase_b/a-brl"/>
</dbReference>
<dbReference type="PROSITE" id="PS51257">
    <property type="entry name" value="PROKAR_LIPOPROTEIN"/>
    <property type="match status" value="1"/>
</dbReference>
<dbReference type="PANTHER" id="PTHR34216:SF3">
    <property type="entry name" value="POLY-BETA-1,6-N-ACETYL-D-GLUCOSAMINE N-DEACETYLASE"/>
    <property type="match status" value="1"/>
</dbReference>
<feature type="chain" id="PRO_5016926226" evidence="3">
    <location>
        <begin position="22"/>
        <end position="350"/>
    </location>
</feature>
<keyword evidence="2 3" id="KW-0732">Signal</keyword>
<sequence length="350" mass="37849">MRPLPCLLRAASALVPALLLAACGTGPMAPPAAAPATPVAAVPAAQDGVVARGERLLVYLPRSGDTLRSVAAQWLGGEEQDWQIAAANGGIAQPQPGVPLVVPLSSPNPGGISGDSYQTVPVLCYHRFGSGGGRMTVTPARFAEQMQWLVDNGYRVVRLAQLGDYLAGRAALPPRAVVVTVDDGYASFHQHAWPVLRRLGLPATLFVYTDFIGAGLAVGWPQLQELSASGLVDVQVHSKTHRNLIERQGGESDERYRQSLDQEIRVPRELLQQRLPTPVQHYAYPFGDANEQVLDLLARQHYTLAVTVTPGGNAFFAQPFMLRRTMVFGDHDMEAFRARLQTSRRIGAQP</sequence>
<dbReference type="Pfam" id="PF01522">
    <property type="entry name" value="Polysacc_deac_1"/>
    <property type="match status" value="1"/>
</dbReference>
<gene>
    <name evidence="5" type="ORF">DES41_101346</name>
</gene>